<dbReference type="EMBL" id="CATQJA010002651">
    <property type="protein sequence ID" value="CAJ0577495.1"/>
    <property type="molecule type" value="Genomic_DNA"/>
</dbReference>
<dbReference type="AlphaFoldDB" id="A0AA36CYU8"/>
<feature type="active site" description="Proton donor" evidence="7">
    <location>
        <position position="373"/>
    </location>
</feature>
<keyword evidence="4 8" id="KW-0862">Zinc</keyword>
<feature type="binding site" evidence="8">
    <location>
        <position position="294"/>
    </location>
    <ligand>
        <name>Zn(2+)</name>
        <dbReference type="ChEBI" id="CHEBI:29105"/>
        <note>catalytic</note>
    </ligand>
</feature>
<gene>
    <name evidence="12" type="ORF">MSPICULIGERA_LOCUS15767</name>
</gene>
<comment type="caution">
    <text evidence="12">The sequence shown here is derived from an EMBL/GenBank/DDBJ whole genome shotgun (WGS) entry which is preliminary data.</text>
</comment>
<keyword evidence="9" id="KW-0812">Transmembrane</keyword>
<comment type="function">
    <text evidence="9">Proteolytically removes the C-terminal three residues of farnesylated proteins.</text>
</comment>
<sequence length="432" mass="49764">MSSPSALFTGLLGLNWVLYGWDTLLNWRQYQVHLRNEKRPVAVKDIITEDAYDKARAYKLEKHRFNFVMGFFSRVESTLVLVYGLLPFLWNFSARFPMSSIIITLPFDLYDTFVIEQKHGFNKQTLGFYFTDQLKKLALSYALATPLILAVEWIVANGGPYFFVYVWLFMSIVMFALMTIYPEFIAPLFDKYIPLPDGNLKVAIEKLAASLKYPLTKLYVVHGSKRSSHSNAYMYGFWKNKRIVLYDTLLSGEELEKVVKECGVDEEERQKILAEDRGMQPAEVVAVLGHELGHWHHGHTLTNLIIVELNLLIMLAVFAYFYKWELLYRAFGFNTEPILIGLMLVTQYVLSMYNQVLEVAMNVLTRRFEFQADLFAVELGYGKELINALTKLGKDNLSLPVDDHLYSMCNHSHPPIPERSAAIQAAMKAKKE</sequence>
<keyword evidence="13" id="KW-1185">Reference proteome</keyword>
<organism evidence="12 13">
    <name type="scientific">Mesorhabditis spiculigera</name>
    <dbReference type="NCBI Taxonomy" id="96644"/>
    <lineage>
        <taxon>Eukaryota</taxon>
        <taxon>Metazoa</taxon>
        <taxon>Ecdysozoa</taxon>
        <taxon>Nematoda</taxon>
        <taxon>Chromadorea</taxon>
        <taxon>Rhabditida</taxon>
        <taxon>Rhabditina</taxon>
        <taxon>Rhabditomorpha</taxon>
        <taxon>Rhabditoidea</taxon>
        <taxon>Rhabditidae</taxon>
        <taxon>Mesorhabditinae</taxon>
        <taxon>Mesorhabditis</taxon>
    </lineage>
</organism>
<keyword evidence="2 8" id="KW-0479">Metal-binding</keyword>
<evidence type="ECO:0000256" key="4">
    <source>
        <dbReference type="ARBA" id="ARBA00022833"/>
    </source>
</evidence>
<proteinExistence type="inferred from homology"/>
<dbReference type="Pfam" id="PF16491">
    <property type="entry name" value="Peptidase_M48_N"/>
    <property type="match status" value="1"/>
</dbReference>
<comment type="similarity">
    <text evidence="9">Belongs to the peptidase M48A family.</text>
</comment>
<dbReference type="Gene3D" id="3.30.2010.10">
    <property type="entry name" value="Metalloproteases ('zincins'), catalytic domain"/>
    <property type="match status" value="1"/>
</dbReference>
<feature type="transmembrane region" description="Helical" evidence="9">
    <location>
        <begin position="137"/>
        <end position="156"/>
    </location>
</feature>
<evidence type="ECO:0000259" key="11">
    <source>
        <dbReference type="Pfam" id="PF16491"/>
    </source>
</evidence>
<feature type="binding site" evidence="8">
    <location>
        <position position="369"/>
    </location>
    <ligand>
        <name>Zn(2+)</name>
        <dbReference type="ChEBI" id="CHEBI:29105"/>
        <note>catalytic</note>
    </ligand>
</feature>
<comment type="catalytic activity">
    <reaction evidence="6 9">
        <text>Hydrolyzes the peptide bond -P2-(S-farnesyl or geranylgeranyl)C-P1'-P2'-P3'-COOH where P1' and P2' are amino acids with aliphatic side chains and P3' is any C-terminal residue.</text>
        <dbReference type="EC" id="3.4.24.84"/>
    </reaction>
</comment>
<dbReference type="GO" id="GO:0046872">
    <property type="term" value="F:metal ion binding"/>
    <property type="evidence" value="ECO:0007669"/>
    <property type="project" value="UniProtKB-UniRule"/>
</dbReference>
<dbReference type="InterPro" id="IPR027057">
    <property type="entry name" value="CAXX_Prtase_1"/>
</dbReference>
<feature type="transmembrane region" description="Helical" evidence="9">
    <location>
        <begin position="162"/>
        <end position="181"/>
    </location>
</feature>
<dbReference type="CDD" id="cd07343">
    <property type="entry name" value="M48A_Zmpste24p_like"/>
    <property type="match status" value="1"/>
</dbReference>
<reference evidence="12" key="1">
    <citation type="submission" date="2023-06" db="EMBL/GenBank/DDBJ databases">
        <authorList>
            <person name="Delattre M."/>
        </authorList>
    </citation>
    <scope>NUCLEOTIDE SEQUENCE</scope>
    <source>
        <strain evidence="12">AF72</strain>
    </source>
</reference>
<evidence type="ECO:0000256" key="1">
    <source>
        <dbReference type="ARBA" id="ARBA00022670"/>
    </source>
</evidence>
<feature type="domain" description="Peptidase M48" evidence="10">
    <location>
        <begin position="195"/>
        <end position="425"/>
    </location>
</feature>
<evidence type="ECO:0000256" key="6">
    <source>
        <dbReference type="ARBA" id="ARBA00044456"/>
    </source>
</evidence>
<dbReference type="PANTHER" id="PTHR10120">
    <property type="entry name" value="CAAX PRENYL PROTEASE 1"/>
    <property type="match status" value="1"/>
</dbReference>
<keyword evidence="3 9" id="KW-0378">Hydrolase</keyword>
<dbReference type="InterPro" id="IPR001915">
    <property type="entry name" value="Peptidase_M48"/>
</dbReference>
<evidence type="ECO:0000313" key="13">
    <source>
        <dbReference type="Proteomes" id="UP001177023"/>
    </source>
</evidence>
<keyword evidence="9" id="KW-0256">Endoplasmic reticulum</keyword>
<keyword evidence="9" id="KW-1133">Transmembrane helix</keyword>
<evidence type="ECO:0000259" key="10">
    <source>
        <dbReference type="Pfam" id="PF01435"/>
    </source>
</evidence>
<keyword evidence="1 9" id="KW-0645">Protease</keyword>
<dbReference type="GO" id="GO:0005789">
    <property type="term" value="C:endoplasmic reticulum membrane"/>
    <property type="evidence" value="ECO:0007669"/>
    <property type="project" value="UniProtKB-SubCell"/>
</dbReference>
<evidence type="ECO:0000256" key="2">
    <source>
        <dbReference type="ARBA" id="ARBA00022723"/>
    </source>
</evidence>
<dbReference type="Pfam" id="PF01435">
    <property type="entry name" value="Peptidase_M48"/>
    <property type="match status" value="1"/>
</dbReference>
<feature type="active site" evidence="7">
    <location>
        <position position="291"/>
    </location>
</feature>
<dbReference type="GO" id="GO:0071586">
    <property type="term" value="P:CAAX-box protein processing"/>
    <property type="evidence" value="ECO:0007669"/>
    <property type="project" value="UniProtKB-UniRule"/>
</dbReference>
<feature type="binding site" evidence="8">
    <location>
        <position position="290"/>
    </location>
    <ligand>
        <name>Zn(2+)</name>
        <dbReference type="ChEBI" id="CHEBI:29105"/>
        <note>catalytic</note>
    </ligand>
</feature>
<evidence type="ECO:0000256" key="8">
    <source>
        <dbReference type="PIRSR" id="PIRSR627057-2"/>
    </source>
</evidence>
<name>A0AA36CYU8_9BILA</name>
<feature type="transmembrane region" description="Helical" evidence="9">
    <location>
        <begin position="65"/>
        <end position="90"/>
    </location>
</feature>
<feature type="transmembrane region" description="Helical" evidence="9">
    <location>
        <begin position="301"/>
        <end position="322"/>
    </location>
</feature>
<evidence type="ECO:0000256" key="3">
    <source>
        <dbReference type="ARBA" id="ARBA00022801"/>
    </source>
</evidence>
<evidence type="ECO:0000256" key="5">
    <source>
        <dbReference type="ARBA" id="ARBA00023049"/>
    </source>
</evidence>
<dbReference type="InterPro" id="IPR032456">
    <property type="entry name" value="Peptidase_M48_N"/>
</dbReference>
<evidence type="ECO:0000313" key="12">
    <source>
        <dbReference type="EMBL" id="CAJ0577495.1"/>
    </source>
</evidence>
<dbReference type="Proteomes" id="UP001177023">
    <property type="component" value="Unassembled WGS sequence"/>
</dbReference>
<keyword evidence="9" id="KW-0472">Membrane</keyword>
<comment type="subcellular location">
    <subcellularLocation>
        <location evidence="9">Endoplasmic reticulum membrane</location>
        <topology evidence="9">Multi-pass membrane protein</topology>
    </subcellularLocation>
</comment>
<dbReference type="GO" id="GO:0004222">
    <property type="term" value="F:metalloendopeptidase activity"/>
    <property type="evidence" value="ECO:0007669"/>
    <property type="project" value="UniProtKB-UniRule"/>
</dbReference>
<keyword evidence="5 9" id="KW-0482">Metalloprotease</keyword>
<protein>
    <recommendedName>
        <fullName evidence="9">CAAX prenyl protease</fullName>
        <ecNumber evidence="9">3.4.24.84</ecNumber>
    </recommendedName>
</protein>
<dbReference type="EC" id="3.4.24.84" evidence="9"/>
<feature type="non-terminal residue" evidence="12">
    <location>
        <position position="1"/>
    </location>
</feature>
<comment type="cofactor">
    <cofactor evidence="8 9">
        <name>Zn(2+)</name>
        <dbReference type="ChEBI" id="CHEBI:29105"/>
    </cofactor>
    <text evidence="8 9">Binds 1 zinc ion per subunit.</text>
</comment>
<evidence type="ECO:0000256" key="7">
    <source>
        <dbReference type="PIRSR" id="PIRSR627057-1"/>
    </source>
</evidence>
<evidence type="ECO:0000256" key="9">
    <source>
        <dbReference type="RuleBase" id="RU366005"/>
    </source>
</evidence>
<feature type="transmembrane region" description="Helical" evidence="9">
    <location>
        <begin position="6"/>
        <end position="25"/>
    </location>
</feature>
<feature type="domain" description="CAAX prenyl protease 1 N-terminal" evidence="11">
    <location>
        <begin position="29"/>
        <end position="191"/>
    </location>
</feature>
<accession>A0AA36CYU8</accession>